<evidence type="ECO:0000313" key="8">
    <source>
        <dbReference type="EMBL" id="CAL1152523.1"/>
    </source>
</evidence>
<dbReference type="PANTHER" id="PTHR43046">
    <property type="entry name" value="GDP-MANNOSE MANNOSYL HYDROLASE"/>
    <property type="match status" value="1"/>
</dbReference>
<dbReference type="SUPFAM" id="SSF55811">
    <property type="entry name" value="Nudix"/>
    <property type="match status" value="1"/>
</dbReference>
<keyword evidence="4" id="KW-1133">Transmembrane helix</keyword>
<keyword evidence="4" id="KW-0472">Membrane</keyword>
<evidence type="ECO:0000259" key="5">
    <source>
        <dbReference type="PROSITE" id="PS51462"/>
    </source>
</evidence>
<comment type="similarity">
    <text evidence="3">Belongs to the Nudix hydrolase family.</text>
</comment>
<gene>
    <name evidence="6" type="ORF">C1SCF055_LOCUS25389</name>
    <name evidence="7" type="ORF">C1SCF055_LOCUS33479</name>
</gene>
<feature type="domain" description="Nudix hydrolase" evidence="5">
    <location>
        <begin position="42"/>
        <end position="175"/>
    </location>
</feature>
<dbReference type="EMBL" id="CAMXCT030002590">
    <property type="protein sequence ID" value="CAL4786460.1"/>
    <property type="molecule type" value="Genomic_DNA"/>
</dbReference>
<accession>A0A9P1CWV8</accession>
<dbReference type="InterPro" id="IPR020084">
    <property type="entry name" value="NUDIX_hydrolase_CS"/>
</dbReference>
<dbReference type="InterPro" id="IPR000086">
    <property type="entry name" value="NUDIX_hydrolase_dom"/>
</dbReference>
<comment type="cofactor">
    <cofactor evidence="1">
        <name>Mg(2+)</name>
        <dbReference type="ChEBI" id="CHEBI:18420"/>
    </cofactor>
</comment>
<dbReference type="EMBL" id="CAMXCT030004172">
    <property type="protein sequence ID" value="CAL4795298.1"/>
    <property type="molecule type" value="Genomic_DNA"/>
</dbReference>
<reference evidence="6" key="1">
    <citation type="submission" date="2022-10" db="EMBL/GenBank/DDBJ databases">
        <authorList>
            <person name="Chen Y."/>
            <person name="Dougan E. K."/>
            <person name="Chan C."/>
            <person name="Rhodes N."/>
            <person name="Thang M."/>
        </authorList>
    </citation>
    <scope>NUCLEOTIDE SEQUENCE</scope>
</reference>
<dbReference type="OrthoDB" id="447842at2759"/>
<evidence type="ECO:0000313" key="6">
    <source>
        <dbReference type="EMBL" id="CAI3999148.1"/>
    </source>
</evidence>
<evidence type="ECO:0000256" key="4">
    <source>
        <dbReference type="SAM" id="Phobius"/>
    </source>
</evidence>
<keyword evidence="2 3" id="KW-0378">Hydrolase</keyword>
<keyword evidence="4" id="KW-0812">Transmembrane</keyword>
<keyword evidence="10" id="KW-1185">Reference proteome</keyword>
<proteinExistence type="inferred from homology"/>
<dbReference type="EMBL" id="CAMXCT010002590">
    <property type="protein sequence ID" value="CAI3999148.1"/>
    <property type="molecule type" value="Genomic_DNA"/>
</dbReference>
<dbReference type="EMBL" id="CAMXCT020002590">
    <property type="protein sequence ID" value="CAL1152523.1"/>
    <property type="molecule type" value="Genomic_DNA"/>
</dbReference>
<evidence type="ECO:0000313" key="9">
    <source>
        <dbReference type="EMBL" id="CAL4795298.1"/>
    </source>
</evidence>
<feature type="transmembrane region" description="Helical" evidence="4">
    <location>
        <begin position="14"/>
        <end position="33"/>
    </location>
</feature>
<evidence type="ECO:0000256" key="1">
    <source>
        <dbReference type="ARBA" id="ARBA00001946"/>
    </source>
</evidence>
<dbReference type="PRINTS" id="PR00502">
    <property type="entry name" value="NUDIXFAMILY"/>
</dbReference>
<evidence type="ECO:0000256" key="2">
    <source>
        <dbReference type="ARBA" id="ARBA00022801"/>
    </source>
</evidence>
<evidence type="ECO:0000313" key="7">
    <source>
        <dbReference type="EMBL" id="CAI4007986.1"/>
    </source>
</evidence>
<dbReference type="GO" id="GO:0016787">
    <property type="term" value="F:hydrolase activity"/>
    <property type="evidence" value="ECO:0007669"/>
    <property type="project" value="UniProtKB-KW"/>
</dbReference>
<dbReference type="EMBL" id="CAMXCT010004172">
    <property type="protein sequence ID" value="CAI4007986.1"/>
    <property type="molecule type" value="Genomic_DNA"/>
</dbReference>
<name>A0A9P1CWV8_9DINO</name>
<dbReference type="PANTHER" id="PTHR43046:SF14">
    <property type="entry name" value="MUTT_NUDIX FAMILY PROTEIN"/>
    <property type="match status" value="1"/>
</dbReference>
<dbReference type="PROSITE" id="PS00893">
    <property type="entry name" value="NUDIX_BOX"/>
    <property type="match status" value="1"/>
</dbReference>
<sequence length="177" mass="19007">MPAIRARIRKIHSVSRWLICFVIAILGLGARLMSSLKPGKDFTGVGVGAFIFDEHGRVLLLKRSSSARTAPGAWARPGGAVDFGESCEAALAREIREETNLEIAEPQLLDVTSEPSGGSHWVSIGYTAELAPGCHAEDAKNMEPAKHDDIGFFDLEALPTPLADFTANAIPALRAMR</sequence>
<dbReference type="PROSITE" id="PS51462">
    <property type="entry name" value="NUDIX"/>
    <property type="match status" value="1"/>
</dbReference>
<protein>
    <submittedName>
        <fullName evidence="9">45.4 kDa protein in thiaminase I 5'region</fullName>
    </submittedName>
</protein>
<dbReference type="AlphaFoldDB" id="A0A9P1CWV8"/>
<dbReference type="Proteomes" id="UP001152797">
    <property type="component" value="Unassembled WGS sequence"/>
</dbReference>
<dbReference type="EMBL" id="CAMXCT020004172">
    <property type="protein sequence ID" value="CAL1161361.1"/>
    <property type="molecule type" value="Genomic_DNA"/>
</dbReference>
<dbReference type="Gene3D" id="3.90.79.10">
    <property type="entry name" value="Nucleoside Triphosphate Pyrophosphohydrolase"/>
    <property type="match status" value="1"/>
</dbReference>
<dbReference type="InterPro" id="IPR020476">
    <property type="entry name" value="Nudix_hydrolase"/>
</dbReference>
<dbReference type="Pfam" id="PF00293">
    <property type="entry name" value="NUDIX"/>
    <property type="match status" value="1"/>
</dbReference>
<evidence type="ECO:0000256" key="3">
    <source>
        <dbReference type="RuleBase" id="RU003476"/>
    </source>
</evidence>
<reference evidence="8" key="2">
    <citation type="submission" date="2024-04" db="EMBL/GenBank/DDBJ databases">
        <authorList>
            <person name="Chen Y."/>
            <person name="Shah S."/>
            <person name="Dougan E. K."/>
            <person name="Thang M."/>
            <person name="Chan C."/>
        </authorList>
    </citation>
    <scope>NUCLEOTIDE SEQUENCE [LARGE SCALE GENOMIC DNA]</scope>
</reference>
<dbReference type="InterPro" id="IPR015797">
    <property type="entry name" value="NUDIX_hydrolase-like_dom_sf"/>
</dbReference>
<evidence type="ECO:0000313" key="10">
    <source>
        <dbReference type="Proteomes" id="UP001152797"/>
    </source>
</evidence>
<organism evidence="6">
    <name type="scientific">Cladocopium goreaui</name>
    <dbReference type="NCBI Taxonomy" id="2562237"/>
    <lineage>
        <taxon>Eukaryota</taxon>
        <taxon>Sar</taxon>
        <taxon>Alveolata</taxon>
        <taxon>Dinophyceae</taxon>
        <taxon>Suessiales</taxon>
        <taxon>Symbiodiniaceae</taxon>
        <taxon>Cladocopium</taxon>
    </lineage>
</organism>
<comment type="caution">
    <text evidence="6">The sequence shown here is derived from an EMBL/GenBank/DDBJ whole genome shotgun (WGS) entry which is preliminary data.</text>
</comment>